<sequence>MAFHDNRPDIEAEGNHDFEVIEGFQFTFNGKPRLILRFRRMERGNTRHGTTYTNDFILPHSHAVLYPDWFSNVATSSGIGTADLHLLSTTFSALWRHELPPSLVAKNNVIAVSPHLVQFKASWELLVDDLLQEWKMFNLISALVQTSISVLLSLDGQAGSDPITRTGVLLSFICAGISLLCGSFCVLQFGSMRRMPEAAKWMKEAHKSDQLVWWNCWIMLAIPATWLACFLIISKIRINAFPHGPHLCVNYKIFSNIHLH</sequence>
<comment type="caution">
    <text evidence="2">The sequence shown here is derived from an EMBL/GenBank/DDBJ whole genome shotgun (WGS) entry which is preliminary data.</text>
</comment>
<evidence type="ECO:0000313" key="3">
    <source>
        <dbReference type="Proteomes" id="UP000188533"/>
    </source>
</evidence>
<reference evidence="2 3" key="1">
    <citation type="submission" date="2016-08" db="EMBL/GenBank/DDBJ databases">
        <authorList>
            <consortium name="Lentinula edodes genome sequencing consortium"/>
            <person name="Sakamoto Y."/>
            <person name="Nakade K."/>
            <person name="Sato S."/>
            <person name="Yoshida Y."/>
            <person name="Miyazaki K."/>
            <person name="Natsume S."/>
            <person name="Konno N."/>
        </authorList>
    </citation>
    <scope>NUCLEOTIDE SEQUENCE [LARGE SCALE GENOMIC DNA]</scope>
    <source>
        <strain evidence="2 3">NBRC 111202</strain>
    </source>
</reference>
<dbReference type="AlphaFoldDB" id="A0A1Q3EPV4"/>
<gene>
    <name evidence="2" type="ORF">LENED_011363</name>
</gene>
<feature type="transmembrane region" description="Helical" evidence="1">
    <location>
        <begin position="211"/>
        <end position="233"/>
    </location>
</feature>
<reference evidence="2 3" key="2">
    <citation type="submission" date="2017-02" db="EMBL/GenBank/DDBJ databases">
        <title>A genome survey and senescence transcriptome analysis in Lentinula edodes.</title>
        <authorList>
            <person name="Sakamoto Y."/>
            <person name="Nakade K."/>
            <person name="Sato S."/>
            <person name="Yoshida Y."/>
            <person name="Miyazaki K."/>
            <person name="Natsume S."/>
            <person name="Konno N."/>
        </authorList>
    </citation>
    <scope>NUCLEOTIDE SEQUENCE [LARGE SCALE GENOMIC DNA]</scope>
    <source>
        <strain evidence="2 3">NBRC 111202</strain>
    </source>
</reference>
<organism evidence="2 3">
    <name type="scientific">Lentinula edodes</name>
    <name type="common">Shiitake mushroom</name>
    <name type="synonym">Lentinus edodes</name>
    <dbReference type="NCBI Taxonomy" id="5353"/>
    <lineage>
        <taxon>Eukaryota</taxon>
        <taxon>Fungi</taxon>
        <taxon>Dikarya</taxon>
        <taxon>Basidiomycota</taxon>
        <taxon>Agaricomycotina</taxon>
        <taxon>Agaricomycetes</taxon>
        <taxon>Agaricomycetidae</taxon>
        <taxon>Agaricales</taxon>
        <taxon>Marasmiineae</taxon>
        <taxon>Omphalotaceae</taxon>
        <taxon>Lentinula</taxon>
    </lineage>
</organism>
<evidence type="ECO:0000256" key="1">
    <source>
        <dbReference type="SAM" id="Phobius"/>
    </source>
</evidence>
<name>A0A1Q3EPV4_LENED</name>
<keyword evidence="3" id="KW-1185">Reference proteome</keyword>
<dbReference type="Proteomes" id="UP000188533">
    <property type="component" value="Unassembled WGS sequence"/>
</dbReference>
<keyword evidence="1" id="KW-0472">Membrane</keyword>
<feature type="transmembrane region" description="Helical" evidence="1">
    <location>
        <begin position="166"/>
        <end position="190"/>
    </location>
</feature>
<protein>
    <submittedName>
        <fullName evidence="2">Uncharacterized protein</fullName>
    </submittedName>
</protein>
<keyword evidence="1" id="KW-0812">Transmembrane</keyword>
<keyword evidence="1" id="KW-1133">Transmembrane helix</keyword>
<proteinExistence type="predicted"/>
<evidence type="ECO:0000313" key="2">
    <source>
        <dbReference type="EMBL" id="GAW09221.1"/>
    </source>
</evidence>
<accession>A0A1Q3EPV4</accession>
<dbReference type="EMBL" id="BDGU01001052">
    <property type="protein sequence ID" value="GAW09221.1"/>
    <property type="molecule type" value="Genomic_DNA"/>
</dbReference>